<organism evidence="2 3">
    <name type="scientific">Saprospira grandis (strain Lewin)</name>
    <dbReference type="NCBI Taxonomy" id="984262"/>
    <lineage>
        <taxon>Bacteria</taxon>
        <taxon>Pseudomonadati</taxon>
        <taxon>Bacteroidota</taxon>
        <taxon>Saprospiria</taxon>
        <taxon>Saprospirales</taxon>
        <taxon>Saprospiraceae</taxon>
        <taxon>Saprospira</taxon>
    </lineage>
</organism>
<dbReference type="eggNOG" id="COG1672">
    <property type="taxonomic scope" value="Bacteria"/>
</dbReference>
<dbReference type="InterPro" id="IPR027417">
    <property type="entry name" value="P-loop_NTPase"/>
</dbReference>
<dbReference type="KEGG" id="sgn:SGRA_3680"/>
<dbReference type="STRING" id="984262.SGRA_3680"/>
<dbReference type="RefSeq" id="WP_015693991.1">
    <property type="nucleotide sequence ID" value="NC_016940.1"/>
</dbReference>
<keyword evidence="3" id="KW-1185">Reference proteome</keyword>
<protein>
    <submittedName>
        <fullName evidence="2">WD-40 repeat-containing protein</fullName>
    </submittedName>
</protein>
<sequence>MVKQIKSPFKFLDAYDQSDRDIFFGREQETQELYDRLFETNVVLLYGASGTGKTSLINCGLGNEFRASDWFPIFIRRRDNIMQSIKQELHRHAVRKLPEESNSIHLLHSLYLDYYKPIYLIFDQFEEIFILGSRQEQEDFFELLYQIEERDLNVKIIISMREEYIAQLSEFENIYPSLWDNRLRIERMSLKNLQGVILNTLKAFKIEVKNEEELVNKIVEKVRGKDKQVDLATLQVYLDRLYRLDVERRGEEDRPIRFDLELLGKSGNLENVMAFFLEEQLSELEKELQNEMGVSEEGIPMDILFTMVTDNGTKQAVELDNVKKELKRAKNIDPKVVDFCISRFKEMRILRELNE</sequence>
<dbReference type="SUPFAM" id="SSF52540">
    <property type="entry name" value="P-loop containing nucleoside triphosphate hydrolases"/>
    <property type="match status" value="1"/>
</dbReference>
<name>H6L6X1_SAPGL</name>
<accession>H6L6X1</accession>
<dbReference type="EMBL" id="CP002831">
    <property type="protein sequence ID" value="AFC26401.1"/>
    <property type="molecule type" value="Genomic_DNA"/>
</dbReference>
<feature type="domain" description="Novel STAND NTPase 1" evidence="1">
    <location>
        <begin position="8"/>
        <end position="348"/>
    </location>
</feature>
<dbReference type="AlphaFoldDB" id="H6L6X1"/>
<evidence type="ECO:0000259" key="1">
    <source>
        <dbReference type="Pfam" id="PF20703"/>
    </source>
</evidence>
<dbReference type="Proteomes" id="UP000007519">
    <property type="component" value="Chromosome"/>
</dbReference>
<dbReference type="InterPro" id="IPR049052">
    <property type="entry name" value="nSTAND1"/>
</dbReference>
<dbReference type="HOGENOM" id="CLU_780519_0_0_10"/>
<dbReference type="Pfam" id="PF20703">
    <property type="entry name" value="nSTAND1"/>
    <property type="match status" value="1"/>
</dbReference>
<gene>
    <name evidence="2" type="ordered locus">SGRA_3680</name>
</gene>
<dbReference type="Gene3D" id="3.40.50.300">
    <property type="entry name" value="P-loop containing nucleotide triphosphate hydrolases"/>
    <property type="match status" value="1"/>
</dbReference>
<evidence type="ECO:0000313" key="3">
    <source>
        <dbReference type="Proteomes" id="UP000007519"/>
    </source>
</evidence>
<reference evidence="2 3" key="1">
    <citation type="journal article" date="2012" name="Stand. Genomic Sci.">
        <title>Complete genome sequencing and analysis of Saprospira grandis str. Lewin, a predatory marine bacterium.</title>
        <authorList>
            <person name="Saw J.H."/>
            <person name="Yuryev A."/>
            <person name="Kanbe M."/>
            <person name="Hou S."/>
            <person name="Young A.G."/>
            <person name="Aizawa S."/>
            <person name="Alam M."/>
        </authorList>
    </citation>
    <scope>NUCLEOTIDE SEQUENCE [LARGE SCALE GENOMIC DNA]</scope>
    <source>
        <strain evidence="2 3">Lewin</strain>
    </source>
</reference>
<evidence type="ECO:0000313" key="2">
    <source>
        <dbReference type="EMBL" id="AFC26401.1"/>
    </source>
</evidence>
<dbReference type="OrthoDB" id="1090410at2"/>
<proteinExistence type="predicted"/>